<organism evidence="2 3">
    <name type="scientific">Rodentibacter heidelbergensis</name>
    <dbReference type="NCBI Taxonomy" id="1908258"/>
    <lineage>
        <taxon>Bacteria</taxon>
        <taxon>Pseudomonadati</taxon>
        <taxon>Pseudomonadota</taxon>
        <taxon>Gammaproteobacteria</taxon>
        <taxon>Pasteurellales</taxon>
        <taxon>Pasteurellaceae</taxon>
        <taxon>Rodentibacter</taxon>
    </lineage>
</organism>
<evidence type="ECO:0000256" key="1">
    <source>
        <dbReference type="SAM" id="Phobius"/>
    </source>
</evidence>
<name>A0A1V3IB23_9PAST</name>
<gene>
    <name evidence="2" type="ORF">BKK48_02995</name>
</gene>
<feature type="transmembrane region" description="Helical" evidence="1">
    <location>
        <begin position="12"/>
        <end position="33"/>
    </location>
</feature>
<dbReference type="InterPro" id="IPR011846">
    <property type="entry name" value="Cyd_oper_YbgE"/>
</dbReference>
<comment type="caution">
    <text evidence="2">The sequence shown here is derived from an EMBL/GenBank/DDBJ whole genome shotgun (WGS) entry which is preliminary data.</text>
</comment>
<dbReference type="NCBIfam" id="TIGR02112">
    <property type="entry name" value="cyd_oper_ybgE"/>
    <property type="match status" value="1"/>
</dbReference>
<keyword evidence="1" id="KW-1133">Transmembrane helix</keyword>
<dbReference type="EMBL" id="MLHH01000005">
    <property type="protein sequence ID" value="OOF37267.1"/>
    <property type="molecule type" value="Genomic_DNA"/>
</dbReference>
<evidence type="ECO:0000313" key="2">
    <source>
        <dbReference type="EMBL" id="OOF37267.1"/>
    </source>
</evidence>
<reference evidence="2 3" key="1">
    <citation type="submission" date="2016-10" db="EMBL/GenBank/DDBJ databases">
        <title>Rodentibacter gen. nov. and new species.</title>
        <authorList>
            <person name="Christensen H."/>
        </authorList>
    </citation>
    <scope>NUCLEOTIDE SEQUENCE [LARGE SCALE GENOMIC DNA]</scope>
    <source>
        <strain evidence="2 3">Ac69</strain>
    </source>
</reference>
<dbReference type="Proteomes" id="UP000189437">
    <property type="component" value="Unassembled WGS sequence"/>
</dbReference>
<evidence type="ECO:0000313" key="3">
    <source>
        <dbReference type="Proteomes" id="UP000189437"/>
    </source>
</evidence>
<accession>A0A1V3IB23</accession>
<feature type="transmembrane region" description="Helical" evidence="1">
    <location>
        <begin position="45"/>
        <end position="62"/>
    </location>
</feature>
<dbReference type="AlphaFoldDB" id="A0A1V3IB23"/>
<keyword evidence="1" id="KW-0472">Membrane</keyword>
<proteinExistence type="predicted"/>
<feature type="transmembrane region" description="Helical" evidence="1">
    <location>
        <begin position="74"/>
        <end position="93"/>
    </location>
</feature>
<protein>
    <submittedName>
        <fullName evidence="2">Cyd operon protein YbgE</fullName>
    </submittedName>
</protein>
<keyword evidence="3" id="KW-1185">Reference proteome</keyword>
<sequence>MIQFLYQYVNKGSLRTLSFILAAVLTLALLFNFNFFSTQLRTTNPLLVLFILWGVVCAWIHGMGFEINRTFWKVVFFPYFGYLAFLVSIVLHYS</sequence>
<dbReference type="RefSeq" id="WP_077426716.1">
    <property type="nucleotide sequence ID" value="NZ_MLHH01000005.1"/>
</dbReference>
<dbReference type="OrthoDB" id="5681350at2"/>
<dbReference type="STRING" id="1908258.BKK48_02995"/>
<dbReference type="Pfam" id="PF09600">
    <property type="entry name" value="Cyd_oper_YbgE"/>
    <property type="match status" value="1"/>
</dbReference>
<keyword evidence="1" id="KW-0812">Transmembrane</keyword>